<accession>A0A8X6RUS1</accession>
<sequence length="192" mass="22395">MQYLNFGRKYEAAAVTADISRLPGKNCLVRQAQMIGTKLFCEEEESISNSTHSEEESIEILKEKPLTLDEKLEKGIYSKTKVFYCSTKKRGPRFIRKNIRDRRHHKKSDLQSNQYCKRLHSPLGGDVHKSISVNRPALLQSFVLSSPKEDHGTFYKHRVCRHAPDLRINRGRYRSTERFIVKGTRRKMQRTA</sequence>
<proteinExistence type="predicted"/>
<comment type="caution">
    <text evidence="1">The sequence shown here is derived from an EMBL/GenBank/DDBJ whole genome shotgun (WGS) entry which is preliminary data.</text>
</comment>
<name>A0A8X6RUS1_TRICX</name>
<dbReference type="AlphaFoldDB" id="A0A8X6RUS1"/>
<gene>
    <name evidence="1" type="primary">AVEN_190078_1</name>
    <name evidence="1" type="ORF">TNCV_1081161</name>
</gene>
<dbReference type="EMBL" id="BMAU01021211">
    <property type="protein sequence ID" value="GFX99472.1"/>
    <property type="molecule type" value="Genomic_DNA"/>
</dbReference>
<reference evidence="1" key="1">
    <citation type="submission" date="2020-08" db="EMBL/GenBank/DDBJ databases">
        <title>Multicomponent nature underlies the extraordinary mechanical properties of spider dragline silk.</title>
        <authorList>
            <person name="Kono N."/>
            <person name="Nakamura H."/>
            <person name="Mori M."/>
            <person name="Yoshida Y."/>
            <person name="Ohtoshi R."/>
            <person name="Malay A.D."/>
            <person name="Moran D.A.P."/>
            <person name="Tomita M."/>
            <person name="Numata K."/>
            <person name="Arakawa K."/>
        </authorList>
    </citation>
    <scope>NUCLEOTIDE SEQUENCE</scope>
</reference>
<keyword evidence="2" id="KW-1185">Reference proteome</keyword>
<organism evidence="1 2">
    <name type="scientific">Trichonephila clavipes</name>
    <name type="common">Golden silk orbweaver</name>
    <name type="synonym">Nephila clavipes</name>
    <dbReference type="NCBI Taxonomy" id="2585209"/>
    <lineage>
        <taxon>Eukaryota</taxon>
        <taxon>Metazoa</taxon>
        <taxon>Ecdysozoa</taxon>
        <taxon>Arthropoda</taxon>
        <taxon>Chelicerata</taxon>
        <taxon>Arachnida</taxon>
        <taxon>Araneae</taxon>
        <taxon>Araneomorphae</taxon>
        <taxon>Entelegynae</taxon>
        <taxon>Araneoidea</taxon>
        <taxon>Nephilidae</taxon>
        <taxon>Trichonephila</taxon>
    </lineage>
</organism>
<evidence type="ECO:0000313" key="1">
    <source>
        <dbReference type="EMBL" id="GFX99472.1"/>
    </source>
</evidence>
<protein>
    <submittedName>
        <fullName evidence="1">Uncharacterized protein</fullName>
    </submittedName>
</protein>
<dbReference type="Proteomes" id="UP000887159">
    <property type="component" value="Unassembled WGS sequence"/>
</dbReference>
<evidence type="ECO:0000313" key="2">
    <source>
        <dbReference type="Proteomes" id="UP000887159"/>
    </source>
</evidence>